<dbReference type="InterPro" id="IPR005110">
    <property type="entry name" value="MoeA_linker/N"/>
</dbReference>
<dbReference type="Gene3D" id="3.90.105.10">
    <property type="entry name" value="Molybdopterin biosynthesis moea protein, domain 2"/>
    <property type="match status" value="1"/>
</dbReference>
<dbReference type="InterPro" id="IPR036425">
    <property type="entry name" value="MoaB/Mog-like_dom_sf"/>
</dbReference>
<dbReference type="InterPro" id="IPR036135">
    <property type="entry name" value="MoeA_linker/N_sf"/>
</dbReference>
<dbReference type="GeneID" id="59454796"/>
<dbReference type="SUPFAM" id="SSF53218">
    <property type="entry name" value="Molybdenum cofactor biosynthesis proteins"/>
    <property type="match status" value="1"/>
</dbReference>
<dbReference type="Proteomes" id="UP000593766">
    <property type="component" value="Chromosome"/>
</dbReference>
<evidence type="ECO:0000313" key="5">
    <source>
        <dbReference type="Proteomes" id="UP000593766"/>
    </source>
</evidence>
<dbReference type="PANTHER" id="PTHR10192:SF19">
    <property type="entry name" value="MOLYBDOPTERIN BIOSYNTHESIS PROTEIN MJ0666-RELATED"/>
    <property type="match status" value="1"/>
</dbReference>
<dbReference type="InterPro" id="IPR001453">
    <property type="entry name" value="MoaB/Mog_dom"/>
</dbReference>
<dbReference type="Gene3D" id="3.40.980.10">
    <property type="entry name" value="MoaB/Mog-like domain"/>
    <property type="match status" value="1"/>
</dbReference>
<keyword evidence="5" id="KW-1185">Reference proteome</keyword>
<dbReference type="Pfam" id="PF03453">
    <property type="entry name" value="MoeA_N"/>
    <property type="match status" value="1"/>
</dbReference>
<dbReference type="SMART" id="SM00852">
    <property type="entry name" value="MoCF_biosynth"/>
    <property type="match status" value="1"/>
</dbReference>
<feature type="domain" description="MoaB/Mog" evidence="3">
    <location>
        <begin position="183"/>
        <end position="321"/>
    </location>
</feature>
<comment type="pathway">
    <text evidence="1">Cofactor biosynthesis; molybdopterin biosynthesis.</text>
</comment>
<dbReference type="InterPro" id="IPR036688">
    <property type="entry name" value="MoeA_C_domain_IV_sf"/>
</dbReference>
<proteinExistence type="predicted"/>
<evidence type="ECO:0000256" key="2">
    <source>
        <dbReference type="ARBA" id="ARBA00023150"/>
    </source>
</evidence>
<dbReference type="RefSeq" id="WP_193435846.1">
    <property type="nucleotide sequence ID" value="NZ_CP063144.1"/>
</dbReference>
<dbReference type="SUPFAM" id="SSF63867">
    <property type="entry name" value="MoeA C-terminal domain-like"/>
    <property type="match status" value="1"/>
</dbReference>
<name>A0A7M1UPA6_9CREN</name>
<dbReference type="KEGG" id="tcs:IMZ38_05220"/>
<dbReference type="GO" id="GO:0006777">
    <property type="term" value="P:Mo-molybdopterin cofactor biosynthetic process"/>
    <property type="evidence" value="ECO:0007669"/>
    <property type="project" value="UniProtKB-KW"/>
</dbReference>
<dbReference type="Pfam" id="PF03454">
    <property type="entry name" value="MoeA_C"/>
    <property type="match status" value="1"/>
</dbReference>
<sequence>MKILRDLIEVDTAVEAFARALSKISLRTESLRIGEALGRVVASEVKAEFDFPDQDRSAVDGYAVVAEDTYYASQYSPVELRLVHDRRGDLCIGKGEAFEVFTGNPIPCGADSVVMKEDTVREKDKILVLKPVPVGGNISRKGEDYAKGSILVPKGTVLNPFHIAIMASNGLKTVEVFEELRIGVISTGNEIVSPGLARKQGEYYDSTGVLINQLLIQDGFYKVTYYGVFPDDVKALTEALEEAVLENDIVLTLGGTGVSESDVVVEVAEKKGGLVFRGVKMRPGRPTSSSMINGKPVLHLSGYPVAAWTGYEVIFRRAVAKAFNLLNYNRRVAFAKLARRLPNQVGYQTYIRVQLKMGEDGLIAEPYMLRGSGVLSSLVFSQGYVEIPSNIEGYEKGEIVKVFLF</sequence>
<dbReference type="InterPro" id="IPR005111">
    <property type="entry name" value="MoeA_C_domain_IV"/>
</dbReference>
<organism evidence="4 5">
    <name type="scientific">Thermosphaera chiliense</name>
    <dbReference type="NCBI Taxonomy" id="3402707"/>
    <lineage>
        <taxon>Archaea</taxon>
        <taxon>Thermoproteota</taxon>
        <taxon>Thermoprotei</taxon>
        <taxon>Desulfurococcales</taxon>
        <taxon>Desulfurococcaceae</taxon>
        <taxon>Thermosphaera</taxon>
    </lineage>
</organism>
<dbReference type="SUPFAM" id="SSF63882">
    <property type="entry name" value="MoeA N-terminal region -like"/>
    <property type="match status" value="1"/>
</dbReference>
<evidence type="ECO:0000259" key="3">
    <source>
        <dbReference type="SMART" id="SM00852"/>
    </source>
</evidence>
<dbReference type="AlphaFoldDB" id="A0A7M1UPA6"/>
<dbReference type="InterPro" id="IPR008284">
    <property type="entry name" value="MoCF_biosynth_CS"/>
</dbReference>
<dbReference type="Gene3D" id="2.170.190.11">
    <property type="entry name" value="Molybdopterin biosynthesis moea protein, domain 3"/>
    <property type="match status" value="1"/>
</dbReference>
<dbReference type="GO" id="GO:0005737">
    <property type="term" value="C:cytoplasm"/>
    <property type="evidence" value="ECO:0007669"/>
    <property type="project" value="TreeGrafter"/>
</dbReference>
<dbReference type="UniPathway" id="UPA00344"/>
<dbReference type="Pfam" id="PF00994">
    <property type="entry name" value="MoCF_biosynth"/>
    <property type="match status" value="1"/>
</dbReference>
<reference evidence="4 5" key="1">
    <citation type="submission" date="2020-10" db="EMBL/GenBank/DDBJ databases">
        <title>Complete genome sequence of Thermosphaera aggregans strain 3507.</title>
        <authorList>
            <person name="Zayulina K.S."/>
            <person name="Elcheninov A.G."/>
            <person name="Toshchakov S.V."/>
            <person name="Kublanov I.V."/>
            <person name="Kochetkova T.V."/>
        </authorList>
    </citation>
    <scope>NUCLEOTIDE SEQUENCE [LARGE SCALE GENOMIC DNA]</scope>
    <source>
        <strain evidence="4 5">3507</strain>
    </source>
</reference>
<gene>
    <name evidence="4" type="ORF">IMZ38_05220</name>
</gene>
<dbReference type="PROSITE" id="PS01078">
    <property type="entry name" value="MOCF_BIOSYNTHESIS_1"/>
    <property type="match status" value="1"/>
</dbReference>
<dbReference type="InterPro" id="IPR038987">
    <property type="entry name" value="MoeA-like"/>
</dbReference>
<evidence type="ECO:0000256" key="1">
    <source>
        <dbReference type="ARBA" id="ARBA00005046"/>
    </source>
</evidence>
<dbReference type="OrthoDB" id="31371at2157"/>
<dbReference type="GO" id="GO:0061599">
    <property type="term" value="F:molybdopterin molybdotransferase activity"/>
    <property type="evidence" value="ECO:0007669"/>
    <property type="project" value="TreeGrafter"/>
</dbReference>
<keyword evidence="2" id="KW-0501">Molybdenum cofactor biosynthesis</keyword>
<accession>A0A7M1UPA6</accession>
<dbReference type="CDD" id="cd00887">
    <property type="entry name" value="MoeA"/>
    <property type="match status" value="1"/>
</dbReference>
<protein>
    <submittedName>
        <fullName evidence="4">Molybdopterin molybdotransferase MoeA</fullName>
    </submittedName>
</protein>
<evidence type="ECO:0000313" key="4">
    <source>
        <dbReference type="EMBL" id="QOR94041.1"/>
    </source>
</evidence>
<keyword evidence="4" id="KW-0808">Transferase</keyword>
<dbReference type="NCBIfam" id="TIGR00177">
    <property type="entry name" value="molyb_syn"/>
    <property type="match status" value="1"/>
</dbReference>
<dbReference type="Gene3D" id="2.40.340.10">
    <property type="entry name" value="MoeA, C-terminal, domain IV"/>
    <property type="match status" value="1"/>
</dbReference>
<dbReference type="EMBL" id="CP063144">
    <property type="protein sequence ID" value="QOR94041.1"/>
    <property type="molecule type" value="Genomic_DNA"/>
</dbReference>
<dbReference type="PANTHER" id="PTHR10192">
    <property type="entry name" value="MOLYBDOPTERIN BIOSYNTHESIS PROTEIN"/>
    <property type="match status" value="1"/>
</dbReference>